<organism evidence="1 2">
    <name type="scientific">Metabacillus sediminilitoris</name>
    <dbReference type="NCBI Taxonomy" id="2567941"/>
    <lineage>
        <taxon>Bacteria</taxon>
        <taxon>Bacillati</taxon>
        <taxon>Bacillota</taxon>
        <taxon>Bacilli</taxon>
        <taxon>Bacillales</taxon>
        <taxon>Bacillaceae</taxon>
        <taxon>Metabacillus</taxon>
    </lineage>
</organism>
<keyword evidence="1" id="KW-0378">Hydrolase</keyword>
<dbReference type="CDD" id="cd00229">
    <property type="entry name" value="SGNH_hydrolase"/>
    <property type="match status" value="1"/>
</dbReference>
<dbReference type="GO" id="GO:0016787">
    <property type="term" value="F:hydrolase activity"/>
    <property type="evidence" value="ECO:0007669"/>
    <property type="project" value="UniProtKB-KW"/>
</dbReference>
<dbReference type="Gene3D" id="3.40.50.1110">
    <property type="entry name" value="SGNH hydrolase"/>
    <property type="match status" value="1"/>
</dbReference>
<keyword evidence="2" id="KW-1185">Reference proteome</keyword>
<dbReference type="Proteomes" id="UP000310334">
    <property type="component" value="Unassembled WGS sequence"/>
</dbReference>
<evidence type="ECO:0000313" key="2">
    <source>
        <dbReference type="Proteomes" id="UP000310334"/>
    </source>
</evidence>
<gene>
    <name evidence="1" type="ORF">E6W99_05800</name>
</gene>
<dbReference type="AlphaFoldDB" id="A0A4S4C199"/>
<reference evidence="1 2" key="1">
    <citation type="submission" date="2019-04" db="EMBL/GenBank/DDBJ databases">
        <title>Bacillus sediminilitoris sp. nov., isolated from a tidal flat sediment on the East China Sea.</title>
        <authorList>
            <person name="Wei Y."/>
            <person name="Mao H."/>
            <person name="Fang J."/>
        </authorList>
    </citation>
    <scope>NUCLEOTIDE SEQUENCE [LARGE SCALE GENOMIC DNA]</scope>
    <source>
        <strain evidence="1 2">DSL-17</strain>
    </source>
</reference>
<name>A0A4S4C199_9BACI</name>
<dbReference type="EMBL" id="SSNT01000004">
    <property type="protein sequence ID" value="THF81423.1"/>
    <property type="molecule type" value="Genomic_DNA"/>
</dbReference>
<dbReference type="RefSeq" id="WP_136352259.1">
    <property type="nucleotide sequence ID" value="NZ_CP046266.1"/>
</dbReference>
<dbReference type="SUPFAM" id="SSF52266">
    <property type="entry name" value="SGNH hydrolase"/>
    <property type="match status" value="1"/>
</dbReference>
<proteinExistence type="predicted"/>
<comment type="caution">
    <text evidence="1">The sequence shown here is derived from an EMBL/GenBank/DDBJ whole genome shotgun (WGS) entry which is preliminary data.</text>
</comment>
<dbReference type="InterPro" id="IPR036514">
    <property type="entry name" value="SGNH_hydro_sf"/>
</dbReference>
<sequence length="271" mass="30539">MGKLICIVTVLVCAGSIIVGNIHWNNKISAKAEMVENYKEPAVIEENVMGAEIPIKEVEEKESDLSTYTQNLPEQLQKKIQHASTSGKPVHLVIYGSESTSAKKGAWPELLRNQLRSTYGEKVIKVTVISEGDKTSIDVLRSKSYENVSKQKPDVVLFEPFTLKDNSGKIPINNRLGSIEDMIDSWKTANKAVTILLQPANPIYGATYYPKQINELKEFVKKHNIAFIDHWGNWPNGKDKKIKNYLTPTSMPNENGNKVWSQYLIDYFVAK</sequence>
<evidence type="ECO:0000313" key="1">
    <source>
        <dbReference type="EMBL" id="THF81423.1"/>
    </source>
</evidence>
<accession>A0A4S4C199</accession>
<dbReference type="OrthoDB" id="2451965at2"/>
<protein>
    <submittedName>
        <fullName evidence="1">SGNH/GDSL hydrolase family protein</fullName>
    </submittedName>
</protein>